<proteinExistence type="predicted"/>
<protein>
    <submittedName>
        <fullName evidence="1">Uncharacterized protein</fullName>
    </submittedName>
</protein>
<accession>A0A7K1S7U0</accession>
<keyword evidence="2" id="KW-1185">Reference proteome</keyword>
<gene>
    <name evidence="1" type="ORF">GO755_07700</name>
</gene>
<dbReference type="AlphaFoldDB" id="A0A7K1S7U0"/>
<evidence type="ECO:0000313" key="1">
    <source>
        <dbReference type="EMBL" id="MVM29912.1"/>
    </source>
</evidence>
<organism evidence="1 2">
    <name type="scientific">Spirosoma arboris</name>
    <dbReference type="NCBI Taxonomy" id="2682092"/>
    <lineage>
        <taxon>Bacteria</taxon>
        <taxon>Pseudomonadati</taxon>
        <taxon>Bacteroidota</taxon>
        <taxon>Cytophagia</taxon>
        <taxon>Cytophagales</taxon>
        <taxon>Cytophagaceae</taxon>
        <taxon>Spirosoma</taxon>
    </lineage>
</organism>
<dbReference type="EMBL" id="WPIN01000003">
    <property type="protein sequence ID" value="MVM29912.1"/>
    <property type="molecule type" value="Genomic_DNA"/>
</dbReference>
<comment type="caution">
    <text evidence="1">The sequence shown here is derived from an EMBL/GenBank/DDBJ whole genome shotgun (WGS) entry which is preliminary data.</text>
</comment>
<evidence type="ECO:0000313" key="2">
    <source>
        <dbReference type="Proteomes" id="UP000436006"/>
    </source>
</evidence>
<name>A0A7K1S7U0_9BACT</name>
<dbReference type="RefSeq" id="WP_157584175.1">
    <property type="nucleotide sequence ID" value="NZ_WPIN01000003.1"/>
</dbReference>
<dbReference type="Proteomes" id="UP000436006">
    <property type="component" value="Unassembled WGS sequence"/>
</dbReference>
<sequence>MGTTKTDLDLKMFLSLNIKDKNQIDNIFLFTDQYLREMQIKNFISPEMMYLEGIIDKYILYAKYYKVDDELTSTLSNSLTSFIRCIGSFKDAVINFHLTPEIEYSDEENLKTIKENISLKWFWLKVKNFTGALTKIQEDAIYDNSEREVKFTPLMEIFVAFQALYSNTFKIYNSVKAQYNENVDPDIMHIVLDGNTKQKQEAKDLIFEAINLINIDSSLPMKAKQQIIDYLYRALREIDSTNTDWASFWGSMKEALIVISAFAAIISGGSDIAQLLKAQEKIEKATQIVNDAATSNITQQSQFYLMPYNQHMALPNNNINSQNKTQQMK</sequence>
<reference evidence="1 2" key="1">
    <citation type="submission" date="2019-12" db="EMBL/GenBank/DDBJ databases">
        <title>Spirosoma sp. HMF4905 genome sequencing and assembly.</title>
        <authorList>
            <person name="Kang H."/>
            <person name="Cha I."/>
            <person name="Kim H."/>
            <person name="Joh K."/>
        </authorList>
    </citation>
    <scope>NUCLEOTIDE SEQUENCE [LARGE SCALE GENOMIC DNA]</scope>
    <source>
        <strain evidence="1 2">HMF4905</strain>
    </source>
</reference>